<reference evidence="11 12" key="1">
    <citation type="journal article" date="2009" name="PLoS ONE">
        <title>The complete genome of Teredinibacter turnerae T7901: an intracellular endosymbiont of marine wood-boring bivalves (shipworms).</title>
        <authorList>
            <person name="Yang J.C."/>
            <person name="Madupu R."/>
            <person name="Durkin A.S."/>
            <person name="Ekborg N.A."/>
            <person name="Pedamallu C.S."/>
            <person name="Hostetler J.B."/>
            <person name="Radune D."/>
            <person name="Toms B.S."/>
            <person name="Henrissat B."/>
            <person name="Coutinho P.M."/>
            <person name="Schwarz S."/>
            <person name="Field L."/>
            <person name="Trindade-Silva A.E."/>
            <person name="Soares C.A.G."/>
            <person name="Elshahawi S."/>
            <person name="Hanora A."/>
            <person name="Schmidt E.W."/>
            <person name="Haygood M.G."/>
            <person name="Posfai J."/>
            <person name="Benner J."/>
            <person name="Madinger C."/>
            <person name="Nove J."/>
            <person name="Anton B."/>
            <person name="Chaudhary K."/>
            <person name="Foster J."/>
            <person name="Holman A."/>
            <person name="Kumar S."/>
            <person name="Lessard P.A."/>
            <person name="Luyten Y.A."/>
            <person name="Slatko B."/>
            <person name="Wood N."/>
            <person name="Wu B."/>
            <person name="Teplitski M."/>
            <person name="Mougous J.D."/>
            <person name="Ward N."/>
            <person name="Eisen J.A."/>
            <person name="Badger J.H."/>
            <person name="Distel D.L."/>
        </authorList>
    </citation>
    <scope>NUCLEOTIDE SEQUENCE [LARGE SCALE GENOMIC DNA]</scope>
    <source>
        <strain evidence="12">ATCC 39867 / T7901</strain>
    </source>
</reference>
<proteinExistence type="inferred from homology"/>
<dbReference type="GO" id="GO:0005886">
    <property type="term" value="C:plasma membrane"/>
    <property type="evidence" value="ECO:0007669"/>
    <property type="project" value="TreeGrafter"/>
</dbReference>
<feature type="domain" description="PAS" evidence="8">
    <location>
        <begin position="404"/>
        <end position="446"/>
    </location>
</feature>
<dbReference type="CDD" id="cd11386">
    <property type="entry name" value="MCP_signal"/>
    <property type="match status" value="1"/>
</dbReference>
<dbReference type="InterPro" id="IPR000014">
    <property type="entry name" value="PAS"/>
</dbReference>
<dbReference type="InterPro" id="IPR000700">
    <property type="entry name" value="PAS-assoc_C"/>
</dbReference>
<dbReference type="InterPro" id="IPR013655">
    <property type="entry name" value="PAS_fold_3"/>
</dbReference>
<feature type="domain" description="Methyl-accepting transducer" evidence="7">
    <location>
        <begin position="622"/>
        <end position="851"/>
    </location>
</feature>
<comment type="similarity">
    <text evidence="4">Belongs to the methyl-accepting chemotaxis (MCP) protein family.</text>
</comment>
<evidence type="ECO:0000256" key="2">
    <source>
        <dbReference type="ARBA" id="ARBA00022481"/>
    </source>
</evidence>
<dbReference type="Gene3D" id="3.30.450.20">
    <property type="entry name" value="PAS domain"/>
    <property type="match status" value="4"/>
</dbReference>
<feature type="compositionally biased region" description="Polar residues" evidence="6">
    <location>
        <begin position="665"/>
        <end position="681"/>
    </location>
</feature>
<dbReference type="STRING" id="377629.TERTU_1341"/>
<evidence type="ECO:0000313" key="11">
    <source>
        <dbReference type="EMBL" id="ACR11679.1"/>
    </source>
</evidence>
<evidence type="ECO:0000259" key="9">
    <source>
        <dbReference type="PROSITE" id="PS50113"/>
    </source>
</evidence>
<evidence type="ECO:0000256" key="3">
    <source>
        <dbReference type="ARBA" id="ARBA00023224"/>
    </source>
</evidence>
<evidence type="ECO:0000256" key="5">
    <source>
        <dbReference type="PROSITE-ProRule" id="PRU00284"/>
    </source>
</evidence>
<evidence type="ECO:0000259" key="8">
    <source>
        <dbReference type="PROSITE" id="PS50112"/>
    </source>
</evidence>
<comment type="subcellular location">
    <subcellularLocation>
        <location evidence="1">Membrane</location>
    </subcellularLocation>
</comment>
<dbReference type="FunFam" id="3.30.450.20:FF:000075">
    <property type="entry name" value="Methyl-accepting chemotaxis protein"/>
    <property type="match status" value="2"/>
</dbReference>
<dbReference type="GO" id="GO:0006935">
    <property type="term" value="P:chemotaxis"/>
    <property type="evidence" value="ECO:0007669"/>
    <property type="project" value="InterPro"/>
</dbReference>
<dbReference type="InterPro" id="IPR004090">
    <property type="entry name" value="Chemotax_Me-accpt_rcpt"/>
</dbReference>
<accession>C5BSF1</accession>
<dbReference type="Proteomes" id="UP000009080">
    <property type="component" value="Chromosome"/>
</dbReference>
<feature type="domain" description="HAMP" evidence="10">
    <location>
        <begin position="565"/>
        <end position="617"/>
    </location>
</feature>
<dbReference type="PROSITE" id="PS50113">
    <property type="entry name" value="PAC"/>
    <property type="match status" value="1"/>
</dbReference>
<keyword evidence="12" id="KW-1185">Reference proteome</keyword>
<evidence type="ECO:0000256" key="1">
    <source>
        <dbReference type="ARBA" id="ARBA00004370"/>
    </source>
</evidence>
<evidence type="ECO:0000259" key="10">
    <source>
        <dbReference type="PROSITE" id="PS50885"/>
    </source>
</evidence>
<keyword evidence="2" id="KW-0488">Methylation</keyword>
<feature type="region of interest" description="Disordered" evidence="6">
    <location>
        <begin position="636"/>
        <end position="690"/>
    </location>
</feature>
<evidence type="ECO:0000256" key="4">
    <source>
        <dbReference type="ARBA" id="ARBA00029447"/>
    </source>
</evidence>
<dbReference type="PANTHER" id="PTHR43531">
    <property type="entry name" value="PROTEIN ICFG"/>
    <property type="match status" value="1"/>
</dbReference>
<dbReference type="HOGENOM" id="CLU_000445_107_26_6"/>
<dbReference type="AlphaFoldDB" id="C5BSF1"/>
<feature type="domain" description="PAS" evidence="8">
    <location>
        <begin position="14"/>
        <end position="70"/>
    </location>
</feature>
<sequence length="913" mass="100438">MTSILSKLGLGSDDTYELKLKLEAASDAMAVIEFDPSGNILYANTNFASTMGYSPQELVGKHHRLFVEPEYGNSNEYRQFWESLARGERQQTQFKRFARNGDEIWIDGSYNPLKGRDGRVYKVIKYAINITEQKRQEAESRKLAELADALNICQSRVMFVNEQLEVIYLNKVIKEMFAQRESLLSKDVPGFSVSSIMGFNLGTLFSSDSELKQRLSGISETYRKDFTISGLTFGLIISPWKDSSGKRLGLVLEWDDKTERLAQELKEKLLAEENARIRQSLDVCNTSVMMADVDLNIIYMNNAVRKMMERRESELRKVLPSFNASQLMGANVDQFHKNPQHQRSMLATLKQPYKTSLDVGELNFNLIATPIHDSAGNHLGTVVEWDDRTDAVAKERVEKAEAEENARVRQALDNVTTNVMIADNDANIIYMNAAVVNMMKNAESDLRKSLTGFDASKLMGANMDIFHKNPAHQRGLVNNLKSTYEGKAEVGGRTFTVTANPVTVDGQRIGTVVEWKDRTEEVAIEREVDEIIEAASSGDFSKHIVLDGKTGFFEVLAKGLNDLISTTEVALNDIIRMLGAMARGDLSERITRDYQGSFGRMKDDANETADKLTDVISKLRTAAGSISAAANEIAQGNADLSQRTEQQASSLEETASSMEEMTSTVKQSADNAAQASTSALDAQNKARTGGEVVSRAVNSMDEINAASKRISDIIGVIDEIAFQTNLLALNAAVEAARAGEQGRGFAVVAGEVRNLAQRSAAAAKEIKDLIRDSVKKVQDGTALVNESGTTLSEIVASVEEVTSMMREIADASKEQTSGIEQVNTAVAQMDEMTQQNAALVEEVSAAGESMAEQARAMNQIVDFFSVVGKNDEARQTLEMHTARKRQAVNSSRTASAPATSSRSSAADDEWEDF</sequence>
<dbReference type="PROSITE" id="PS50111">
    <property type="entry name" value="CHEMOTAXIS_TRANSDUC_2"/>
    <property type="match status" value="1"/>
</dbReference>
<dbReference type="Pfam" id="PF08447">
    <property type="entry name" value="PAS_3"/>
    <property type="match status" value="1"/>
</dbReference>
<dbReference type="Pfam" id="PF00015">
    <property type="entry name" value="MCPsignal"/>
    <property type="match status" value="1"/>
</dbReference>
<dbReference type="OrthoDB" id="9765776at2"/>
<dbReference type="InterPro" id="IPR001610">
    <property type="entry name" value="PAC"/>
</dbReference>
<dbReference type="Pfam" id="PF13188">
    <property type="entry name" value="PAS_8"/>
    <property type="match status" value="2"/>
</dbReference>
<dbReference type="SMART" id="SM00091">
    <property type="entry name" value="PAS"/>
    <property type="match status" value="3"/>
</dbReference>
<dbReference type="InterPro" id="IPR051310">
    <property type="entry name" value="MCP_chemotaxis"/>
</dbReference>
<feature type="compositionally biased region" description="Low complexity" evidence="6">
    <location>
        <begin position="648"/>
        <end position="664"/>
    </location>
</feature>
<dbReference type="Gene3D" id="1.10.287.950">
    <property type="entry name" value="Methyl-accepting chemotaxis protein"/>
    <property type="match status" value="1"/>
</dbReference>
<dbReference type="SMART" id="SM00283">
    <property type="entry name" value="MA"/>
    <property type="match status" value="1"/>
</dbReference>
<dbReference type="SUPFAM" id="SSF55785">
    <property type="entry name" value="PYP-like sensor domain (PAS domain)"/>
    <property type="match status" value="3"/>
</dbReference>
<dbReference type="PANTHER" id="PTHR43531:SF14">
    <property type="entry name" value="METHYL-ACCEPTING CHEMOTAXIS PROTEIN I-RELATED"/>
    <property type="match status" value="1"/>
</dbReference>
<dbReference type="PRINTS" id="PR00260">
    <property type="entry name" value="CHEMTRNSDUCR"/>
</dbReference>
<dbReference type="GO" id="GO:0004888">
    <property type="term" value="F:transmembrane signaling receptor activity"/>
    <property type="evidence" value="ECO:0007669"/>
    <property type="project" value="InterPro"/>
</dbReference>
<dbReference type="InterPro" id="IPR035965">
    <property type="entry name" value="PAS-like_dom_sf"/>
</dbReference>
<dbReference type="Pfam" id="PF18947">
    <property type="entry name" value="HAMP_2"/>
    <property type="match status" value="1"/>
</dbReference>
<gene>
    <name evidence="11" type="ordered locus">TERTU_1341</name>
</gene>
<organism evidence="11 12">
    <name type="scientific">Teredinibacter turnerae (strain ATCC 39867 / T7901)</name>
    <dbReference type="NCBI Taxonomy" id="377629"/>
    <lineage>
        <taxon>Bacteria</taxon>
        <taxon>Pseudomonadati</taxon>
        <taxon>Pseudomonadota</taxon>
        <taxon>Gammaproteobacteria</taxon>
        <taxon>Cellvibrionales</taxon>
        <taxon>Cellvibrionaceae</taxon>
        <taxon>Teredinibacter</taxon>
    </lineage>
</organism>
<evidence type="ECO:0000259" key="7">
    <source>
        <dbReference type="PROSITE" id="PS50111"/>
    </source>
</evidence>
<dbReference type="SMART" id="SM00086">
    <property type="entry name" value="PAC"/>
    <property type="match status" value="1"/>
</dbReference>
<evidence type="ECO:0000256" key="6">
    <source>
        <dbReference type="SAM" id="MobiDB-lite"/>
    </source>
</evidence>
<dbReference type="GO" id="GO:0007165">
    <property type="term" value="P:signal transduction"/>
    <property type="evidence" value="ECO:0007669"/>
    <property type="project" value="UniProtKB-KW"/>
</dbReference>
<dbReference type="EMBL" id="CP001614">
    <property type="protein sequence ID" value="ACR11679.1"/>
    <property type="molecule type" value="Genomic_DNA"/>
</dbReference>
<dbReference type="CDD" id="cd00130">
    <property type="entry name" value="PAS"/>
    <property type="match status" value="1"/>
</dbReference>
<keyword evidence="3 5" id="KW-0807">Transducer</keyword>
<dbReference type="InterPro" id="IPR003660">
    <property type="entry name" value="HAMP_dom"/>
</dbReference>
<name>C5BSF1_TERTT</name>
<feature type="region of interest" description="Disordered" evidence="6">
    <location>
        <begin position="881"/>
        <end position="913"/>
    </location>
</feature>
<evidence type="ECO:0000313" key="12">
    <source>
        <dbReference type="Proteomes" id="UP000009080"/>
    </source>
</evidence>
<protein>
    <submittedName>
        <fullName evidence="11">Methyl-accepting chemotaxis sensory transducer with Pas/Pac sensor</fullName>
    </submittedName>
</protein>
<dbReference type="RefSeq" id="WP_015817791.1">
    <property type="nucleotide sequence ID" value="NC_012997.1"/>
</dbReference>
<dbReference type="eggNOG" id="COG2202">
    <property type="taxonomic scope" value="Bacteria"/>
</dbReference>
<dbReference type="KEGG" id="ttu:TERTU_1341"/>
<dbReference type="SUPFAM" id="SSF58104">
    <property type="entry name" value="Methyl-accepting chemotaxis protein (MCP) signaling domain"/>
    <property type="match status" value="1"/>
</dbReference>
<dbReference type="PROSITE" id="PS50885">
    <property type="entry name" value="HAMP"/>
    <property type="match status" value="1"/>
</dbReference>
<feature type="compositionally biased region" description="Polar residues" evidence="6">
    <location>
        <begin position="638"/>
        <end position="647"/>
    </location>
</feature>
<dbReference type="PROSITE" id="PS50112">
    <property type="entry name" value="PAS"/>
    <property type="match status" value="2"/>
</dbReference>
<dbReference type="NCBIfam" id="TIGR00229">
    <property type="entry name" value="sensory_box"/>
    <property type="match status" value="1"/>
</dbReference>
<dbReference type="eggNOG" id="COG0840">
    <property type="taxonomic scope" value="Bacteria"/>
</dbReference>
<dbReference type="InterPro" id="IPR004089">
    <property type="entry name" value="MCPsignal_dom"/>
</dbReference>
<dbReference type="FunFam" id="1.10.287.950:FF:000001">
    <property type="entry name" value="Methyl-accepting chemotaxis sensory transducer"/>
    <property type="match status" value="1"/>
</dbReference>
<feature type="compositionally biased region" description="Low complexity" evidence="6">
    <location>
        <begin position="890"/>
        <end position="904"/>
    </location>
</feature>
<feature type="domain" description="PAC" evidence="9">
    <location>
        <begin position="90"/>
        <end position="142"/>
    </location>
</feature>